<reference evidence="1" key="1">
    <citation type="submission" date="2020-11" db="EMBL/GenBank/DDBJ databases">
        <authorList>
            <consortium name="DOE Joint Genome Institute"/>
            <person name="Ahrendt S."/>
            <person name="Riley R."/>
            <person name="Andreopoulos W."/>
            <person name="LaButti K."/>
            <person name="Pangilinan J."/>
            <person name="Ruiz-duenas F.J."/>
            <person name="Barrasa J.M."/>
            <person name="Sanchez-Garcia M."/>
            <person name="Camarero S."/>
            <person name="Miyauchi S."/>
            <person name="Serrano A."/>
            <person name="Linde D."/>
            <person name="Babiker R."/>
            <person name="Drula E."/>
            <person name="Ayuso-Fernandez I."/>
            <person name="Pacheco R."/>
            <person name="Padilla G."/>
            <person name="Ferreira P."/>
            <person name="Barriuso J."/>
            <person name="Kellner H."/>
            <person name="Castanera R."/>
            <person name="Alfaro M."/>
            <person name="Ramirez L."/>
            <person name="Pisabarro A.G."/>
            <person name="Kuo A."/>
            <person name="Tritt A."/>
            <person name="Lipzen A."/>
            <person name="He G."/>
            <person name="Yan M."/>
            <person name="Ng V."/>
            <person name="Cullen D."/>
            <person name="Martin F."/>
            <person name="Rosso M.-N."/>
            <person name="Henrissat B."/>
            <person name="Hibbett D."/>
            <person name="Martinez A.T."/>
            <person name="Grigoriev I.V."/>
        </authorList>
    </citation>
    <scope>NUCLEOTIDE SEQUENCE</scope>
    <source>
        <strain evidence="1">AH 44721</strain>
    </source>
</reference>
<dbReference type="EMBL" id="JADNYJ010000025">
    <property type="protein sequence ID" value="KAF8904704.1"/>
    <property type="molecule type" value="Genomic_DNA"/>
</dbReference>
<name>A0A9P5TP46_GYMJU</name>
<evidence type="ECO:0008006" key="3">
    <source>
        <dbReference type="Google" id="ProtNLM"/>
    </source>
</evidence>
<sequence length="522" mass="60110">MTPENTEHRTEPRGILQLHEDILTEIFLWNANIFTAKNCVVTTRSASQVCQSWRSILLCSSSVWGRLMDLDTLNQKSNAWRQEILSRSGQSLLWIVGSKPSTTSQSFLFDSLLSLHWERIEHLQIRNIMKYYLSSKAWDNLRRPAPNLRSCSLEWYSGADQLFSESSAPLFADYAPLLCHFSVSHVKLDLNSAWFSNLRHLDFRFQLTTADVLQTLQSMVHLEFLGISGDGEELLDDDRPSQLPTVVLPNLTELRLNHSSVNICSALLGHIRPADNCRLSFETSLDPKPHQSDLDQLSNSLSSLFRCYLHSQAHSIPQIHLMLLDSHCIFECSPDIAKPWHVEHSSPKFKMCFYAWSHPIWTILPMLSTFDLSAIQKLHLMVNTQTNVFPSQKVLHFMSFFSRFSSVTHIELQEVELHAIYPLSILADRQPIFPRLQTLHLDTFNTLDHHHLLDFLRFRRDIGQPISTVFFAFLPNDREKNLGLKILDEIIGLRLHWYLDGKKFEHICGSNMSPSPLQLLST</sequence>
<keyword evidence="2" id="KW-1185">Reference proteome</keyword>
<evidence type="ECO:0000313" key="2">
    <source>
        <dbReference type="Proteomes" id="UP000724874"/>
    </source>
</evidence>
<evidence type="ECO:0000313" key="1">
    <source>
        <dbReference type="EMBL" id="KAF8904704.1"/>
    </source>
</evidence>
<organism evidence="1 2">
    <name type="scientific">Gymnopilus junonius</name>
    <name type="common">Spectacular rustgill mushroom</name>
    <name type="synonym">Gymnopilus spectabilis subsp. junonius</name>
    <dbReference type="NCBI Taxonomy" id="109634"/>
    <lineage>
        <taxon>Eukaryota</taxon>
        <taxon>Fungi</taxon>
        <taxon>Dikarya</taxon>
        <taxon>Basidiomycota</taxon>
        <taxon>Agaricomycotina</taxon>
        <taxon>Agaricomycetes</taxon>
        <taxon>Agaricomycetidae</taxon>
        <taxon>Agaricales</taxon>
        <taxon>Agaricineae</taxon>
        <taxon>Hymenogastraceae</taxon>
        <taxon>Gymnopilus</taxon>
    </lineage>
</organism>
<dbReference type="Proteomes" id="UP000724874">
    <property type="component" value="Unassembled WGS sequence"/>
</dbReference>
<gene>
    <name evidence="1" type="ORF">CPB84DRAFT_1772625</name>
</gene>
<comment type="caution">
    <text evidence="1">The sequence shown here is derived from an EMBL/GenBank/DDBJ whole genome shotgun (WGS) entry which is preliminary data.</text>
</comment>
<dbReference type="OrthoDB" id="3066755at2759"/>
<protein>
    <recommendedName>
        <fullName evidence="3">F-box domain-containing protein</fullName>
    </recommendedName>
</protein>
<dbReference type="AlphaFoldDB" id="A0A9P5TP46"/>
<accession>A0A9P5TP46</accession>
<proteinExistence type="predicted"/>